<dbReference type="PRINTS" id="PR00149">
    <property type="entry name" value="FUMRATELYASE"/>
</dbReference>
<dbReference type="GO" id="GO:0005829">
    <property type="term" value="C:cytosol"/>
    <property type="evidence" value="ECO:0007669"/>
    <property type="project" value="TreeGrafter"/>
</dbReference>
<sequence>MIRRYRIKKLEDIFSDDNKFGKWLDIESLLLKYLWKKGKFSQEVRDSLISSFYISKNRISEEERRTKHDVSAFINTLCECSPLPERKWIHYGLTSSDVVDTANSLMLREANECLLDHIYSFRDALQTLAFKYKSTLQYDRKEKYITSFGYKFALFFNSLNELLSDFKNIRSQIECASFSGSVGTYAHIDMDFQEFAARELNLFSATSSNQVISRTRYYSYFSLLSSIGLLIEELAMELRHLSRTEIAEISEGFEELQIGSSSMPHKKNPITLENICGLVRLLKGYSYSSSLNSAIWLERDISHSSVDRVLFLDATTVLCQIAMRMTKVLENMSVNEVQINSNIRKNKDDLYKRIAFKTLCEKSEYHPDQVKHWIEELSELSQKYHSSFENMFRKSNMPSLLKEEEVENIFDLSYRISHLDEMYSKIFRTHMGKERLSEVLYEKEDIEFAISKIANFLNVEYREDEEVELFGCGEESIMFLSKLTPHLHFKFNLQWITENSEKGDLKEVFKDTGDKKCLFLTALIETGSNIRGPYQFLKRYRPRDVKICTLFFKHSPKAREVPIDFFGLFLPSKEFVGFGVGWEHGLGNLSCVGIPKIIKI</sequence>
<reference key="2">
    <citation type="submission" date="2011-05" db="EMBL/GenBank/DDBJ databases">
        <title>The Genome of Mycoplasma haemofelis Strain Ohio2, a pathogenic hemoplasma of the cat.</title>
        <authorList>
            <person name="Santos A.P."/>
            <person name="Guimaraes A.M.S."/>
            <person name="SanMiguel P.J."/>
            <person name="Martin S.W."/>
            <person name="Messick J.B."/>
        </authorList>
    </citation>
    <scope>NUCLEOTIDE SEQUENCE</scope>
    <source>
        <strain>Ohio2</strain>
    </source>
</reference>
<accession>F6FFL3</accession>
<evidence type="ECO:0000256" key="1">
    <source>
        <dbReference type="ARBA" id="ARBA00023239"/>
    </source>
</evidence>
<dbReference type="KEGG" id="mhf:MHF_0097"/>
<dbReference type="eggNOG" id="COG0015">
    <property type="taxonomic scope" value="Bacteria"/>
</dbReference>
<evidence type="ECO:0000313" key="3">
    <source>
        <dbReference type="EMBL" id="AEG72408.1"/>
    </source>
</evidence>
<dbReference type="InterPro" id="IPR020557">
    <property type="entry name" value="Fumarate_lyase_CS"/>
</dbReference>
<dbReference type="GO" id="GO:0004018">
    <property type="term" value="F:N6-(1,2-dicarboxyethyl)AMP AMP-lyase (fumarate-forming) activity"/>
    <property type="evidence" value="ECO:0007669"/>
    <property type="project" value="TreeGrafter"/>
</dbReference>
<dbReference type="InterPro" id="IPR000362">
    <property type="entry name" value="Fumarate_lyase_fam"/>
</dbReference>
<dbReference type="PROSITE" id="PS00163">
    <property type="entry name" value="FUMARATE_LYASES"/>
    <property type="match status" value="1"/>
</dbReference>
<dbReference type="Gene3D" id="1.20.200.10">
    <property type="entry name" value="Fumarase/aspartase (Central domain)"/>
    <property type="match status" value="1"/>
</dbReference>
<organism evidence="3 4">
    <name type="scientific">Mycoplasma haemofelis (strain Ohio2)</name>
    <dbReference type="NCBI Taxonomy" id="859194"/>
    <lineage>
        <taxon>Bacteria</taxon>
        <taxon>Bacillati</taxon>
        <taxon>Mycoplasmatota</taxon>
        <taxon>Mollicutes</taxon>
        <taxon>Mycoplasmataceae</taxon>
        <taxon>Mycoplasma</taxon>
    </lineage>
</organism>
<feature type="domain" description="Fumarate lyase N-terminal" evidence="2">
    <location>
        <begin position="45"/>
        <end position="277"/>
    </location>
</feature>
<dbReference type="Gene3D" id="3.40.50.2020">
    <property type="match status" value="1"/>
</dbReference>
<dbReference type="InterPro" id="IPR024083">
    <property type="entry name" value="Fumarase/histidase_N"/>
</dbReference>
<dbReference type="EMBL" id="CP002808">
    <property type="protein sequence ID" value="AEG72408.1"/>
    <property type="molecule type" value="Genomic_DNA"/>
</dbReference>
<dbReference type="HOGENOM" id="CLU_403248_0_0_14"/>
<dbReference type="InterPro" id="IPR022761">
    <property type="entry name" value="Fumarate_lyase_N"/>
</dbReference>
<dbReference type="PANTHER" id="PTHR43172:SF1">
    <property type="entry name" value="ADENYLOSUCCINATE LYASE"/>
    <property type="match status" value="1"/>
</dbReference>
<dbReference type="EC" id="4.3.2.2" evidence="3"/>
<dbReference type="GO" id="GO:0070626">
    <property type="term" value="F:(S)-2-(5-amino-1-(5-phospho-D-ribosyl)imidazole-4-carboxamido) succinate lyase (fumarate-forming) activity"/>
    <property type="evidence" value="ECO:0007669"/>
    <property type="project" value="TreeGrafter"/>
</dbReference>
<dbReference type="PANTHER" id="PTHR43172">
    <property type="entry name" value="ADENYLOSUCCINATE LYASE"/>
    <property type="match status" value="1"/>
</dbReference>
<gene>
    <name evidence="3" type="ordered locus">MHF_0097</name>
</gene>
<dbReference type="BioCyc" id="MHAE859194:G1GR7-96-MONOMER"/>
<keyword evidence="1 3" id="KW-0456">Lyase</keyword>
<protein>
    <submittedName>
        <fullName evidence="3">Adenylosuccinate lyase</fullName>
        <ecNumber evidence="3">4.3.2.2</ecNumber>
    </submittedName>
</protein>
<proteinExistence type="predicted"/>
<dbReference type="STRING" id="859194.MHF_0097"/>
<evidence type="ECO:0000313" key="4">
    <source>
        <dbReference type="Proteomes" id="UP000007952"/>
    </source>
</evidence>
<dbReference type="GO" id="GO:0044208">
    <property type="term" value="P:'de novo' AMP biosynthetic process"/>
    <property type="evidence" value="ECO:0007669"/>
    <property type="project" value="TreeGrafter"/>
</dbReference>
<evidence type="ECO:0000259" key="2">
    <source>
        <dbReference type="Pfam" id="PF00206"/>
    </source>
</evidence>
<dbReference type="SUPFAM" id="SSF53271">
    <property type="entry name" value="PRTase-like"/>
    <property type="match status" value="1"/>
</dbReference>
<reference evidence="3 4" key="1">
    <citation type="journal article" date="2011" name="J. Bacteriol.">
        <title>Complete genome sequences of two hemotropic Mycoplasmas, Mycoplasma haemofelis strain Ohio2 and Mycoplasma suis strain Illinois.</title>
        <authorList>
            <person name="Messick J.B."/>
            <person name="Santos A.P."/>
            <person name="Guimaraes A.M."/>
        </authorList>
    </citation>
    <scope>NUCLEOTIDE SEQUENCE [LARGE SCALE GENOMIC DNA]</scope>
    <source>
        <strain evidence="3 4">Ohio2</strain>
    </source>
</reference>
<dbReference type="InterPro" id="IPR029057">
    <property type="entry name" value="PRTase-like"/>
</dbReference>
<dbReference type="Pfam" id="PF00206">
    <property type="entry name" value="Lyase_1"/>
    <property type="match status" value="1"/>
</dbReference>
<name>F6FFL3_MYCHI</name>
<dbReference type="Gene3D" id="1.10.275.10">
    <property type="entry name" value="Fumarase/aspartase (N-terminal domain)"/>
    <property type="match status" value="1"/>
</dbReference>
<dbReference type="SUPFAM" id="SSF48557">
    <property type="entry name" value="L-aspartase-like"/>
    <property type="match status" value="1"/>
</dbReference>
<dbReference type="InterPro" id="IPR008948">
    <property type="entry name" value="L-Aspartase-like"/>
</dbReference>
<dbReference type="Proteomes" id="UP000007952">
    <property type="component" value="Chromosome"/>
</dbReference>
<dbReference type="AlphaFoldDB" id="F6FFL3"/>